<evidence type="ECO:0000313" key="2">
    <source>
        <dbReference type="EMBL" id="VDI56852.1"/>
    </source>
</evidence>
<reference evidence="2" key="1">
    <citation type="submission" date="2018-11" db="EMBL/GenBank/DDBJ databases">
        <authorList>
            <person name="Alioto T."/>
            <person name="Alioto T."/>
        </authorList>
    </citation>
    <scope>NUCLEOTIDE SEQUENCE</scope>
</reference>
<comment type="caution">
    <text evidence="2">The sequence shown here is derived from an EMBL/GenBank/DDBJ whole genome shotgun (WGS) entry which is preliminary data.</text>
</comment>
<feature type="compositionally biased region" description="Low complexity" evidence="1">
    <location>
        <begin position="1"/>
        <end position="21"/>
    </location>
</feature>
<keyword evidence="3" id="KW-1185">Reference proteome</keyword>
<organism evidence="2 3">
    <name type="scientific">Mytilus galloprovincialis</name>
    <name type="common">Mediterranean mussel</name>
    <dbReference type="NCBI Taxonomy" id="29158"/>
    <lineage>
        <taxon>Eukaryota</taxon>
        <taxon>Metazoa</taxon>
        <taxon>Spiralia</taxon>
        <taxon>Lophotrochozoa</taxon>
        <taxon>Mollusca</taxon>
        <taxon>Bivalvia</taxon>
        <taxon>Autobranchia</taxon>
        <taxon>Pteriomorphia</taxon>
        <taxon>Mytilida</taxon>
        <taxon>Mytiloidea</taxon>
        <taxon>Mytilidae</taxon>
        <taxon>Mytilinae</taxon>
        <taxon>Mytilus</taxon>
    </lineage>
</organism>
<feature type="region of interest" description="Disordered" evidence="1">
    <location>
        <begin position="1"/>
        <end position="97"/>
    </location>
</feature>
<gene>
    <name evidence="2" type="ORF">MGAL_10B054736</name>
</gene>
<feature type="compositionally biased region" description="Basic residues" evidence="1">
    <location>
        <begin position="72"/>
        <end position="93"/>
    </location>
</feature>
<evidence type="ECO:0000313" key="3">
    <source>
        <dbReference type="Proteomes" id="UP000596742"/>
    </source>
</evidence>
<sequence length="182" mass="20805">MQVSPTSDMGSSDSISSINSESRIDEGDQNNMLNGSKVLLTDSDYSSDSSNNCVLKTNMKKRKCMEEDRNEMKKRKIPSLKQNKKPKETKHRKMDSSMDRSTIFNTNMELLQDCLQIDLDSFVFEDKNTQICDKDGNLMKGEAQMSNENTNISAYNTSVSTILEKFVQDMINKEHEKMSQMK</sequence>
<proteinExistence type="predicted"/>
<evidence type="ECO:0000256" key="1">
    <source>
        <dbReference type="SAM" id="MobiDB-lite"/>
    </source>
</evidence>
<dbReference type="AlphaFoldDB" id="A0A8B6G043"/>
<dbReference type="EMBL" id="UYJE01007674">
    <property type="protein sequence ID" value="VDI56852.1"/>
    <property type="molecule type" value="Genomic_DNA"/>
</dbReference>
<name>A0A8B6G043_MYTGA</name>
<dbReference type="Proteomes" id="UP000596742">
    <property type="component" value="Unassembled WGS sequence"/>
</dbReference>
<accession>A0A8B6G043</accession>
<protein>
    <submittedName>
        <fullName evidence="2">Uncharacterized protein</fullName>
    </submittedName>
</protein>